<keyword evidence="1" id="KW-0472">Membrane</keyword>
<evidence type="ECO:0000313" key="3">
    <source>
        <dbReference type="EMBL" id="HGN89639.1"/>
    </source>
</evidence>
<dbReference type="EMBL" id="DTAD01000010">
    <property type="protein sequence ID" value="HGN89639.1"/>
    <property type="molecule type" value="Genomic_DNA"/>
</dbReference>
<evidence type="ECO:0000313" key="2">
    <source>
        <dbReference type="EMBL" id="HGL40164.1"/>
    </source>
</evidence>
<keyword evidence="1" id="KW-1133">Transmembrane helix</keyword>
<keyword evidence="1" id="KW-0812">Transmembrane</keyword>
<feature type="transmembrane region" description="Helical" evidence="1">
    <location>
        <begin position="33"/>
        <end position="51"/>
    </location>
</feature>
<protein>
    <submittedName>
        <fullName evidence="3">Zinc ribbon domain-containing protein</fullName>
    </submittedName>
</protein>
<proteinExistence type="predicted"/>
<accession>A0A7C4DZ18</accession>
<evidence type="ECO:0000256" key="1">
    <source>
        <dbReference type="SAM" id="Phobius"/>
    </source>
</evidence>
<name>A0A7C4DZ18_CALS0</name>
<dbReference type="AlphaFoldDB" id="A0A7C4DZ18"/>
<reference evidence="3" key="1">
    <citation type="journal article" date="2020" name="mSystems">
        <title>Genome- and Community-Level Interaction Insights into Carbon Utilization and Element Cycling Functions of Hydrothermarchaeota in Hydrothermal Sediment.</title>
        <authorList>
            <person name="Zhou Z."/>
            <person name="Liu Y."/>
            <person name="Xu W."/>
            <person name="Pan J."/>
            <person name="Luo Z.H."/>
            <person name="Li M."/>
        </authorList>
    </citation>
    <scope>NUCLEOTIDE SEQUENCE [LARGE SCALE GENOMIC DNA]</scope>
    <source>
        <strain evidence="3">SpSt-613</strain>
        <strain evidence="2">SpSt-669</strain>
    </source>
</reference>
<sequence>MKCRGCGVSLPRDARYCFNCGSRVGRRGILAKLVPIFLVIALLMLALGSPLTNGGNVVLERVRAAGFNAMVERGGYVAVVADHTWSVVDFVSLEKVLKEIDARWVILRNMVERGDADKAQKVADMVNGLEDVRGVYRDGGLVMVTVKTPSAQLLHMIFKLAGQDVALVIRFS</sequence>
<dbReference type="EMBL" id="DTCM01000007">
    <property type="protein sequence ID" value="HGL40164.1"/>
    <property type="molecule type" value="Genomic_DNA"/>
</dbReference>
<organism evidence="3">
    <name type="scientific">Caldiarchaeum subterraneum</name>
    <dbReference type="NCBI Taxonomy" id="311458"/>
    <lineage>
        <taxon>Archaea</taxon>
        <taxon>Nitrososphaerota</taxon>
        <taxon>Candidatus Caldarchaeales</taxon>
        <taxon>Candidatus Caldarchaeaceae</taxon>
        <taxon>Candidatus Caldarchaeum</taxon>
    </lineage>
</organism>
<comment type="caution">
    <text evidence="3">The sequence shown here is derived from an EMBL/GenBank/DDBJ whole genome shotgun (WGS) entry which is preliminary data.</text>
</comment>
<gene>
    <name evidence="3" type="ORF">ENT82_00705</name>
    <name evidence="2" type="ORF">ENU43_00625</name>
</gene>